<keyword evidence="1" id="KW-0479">Metal-binding</keyword>
<dbReference type="CDD" id="cd10747">
    <property type="entry name" value="DnaJ_C"/>
    <property type="match status" value="1"/>
</dbReference>
<keyword evidence="4" id="KW-0862">Zinc</keyword>
<evidence type="ECO:0000313" key="8">
    <source>
        <dbReference type="Proteomes" id="UP000321570"/>
    </source>
</evidence>
<dbReference type="FunFam" id="2.60.260.20:FF:000005">
    <property type="entry name" value="Chaperone protein dnaJ 1, mitochondrial"/>
    <property type="match status" value="1"/>
</dbReference>
<keyword evidence="5" id="KW-0143">Chaperone</keyword>
<evidence type="ECO:0000313" key="7">
    <source>
        <dbReference type="EMBL" id="VUZ48769.1"/>
    </source>
</evidence>
<dbReference type="GO" id="GO:0008270">
    <property type="term" value="F:zinc ion binding"/>
    <property type="evidence" value="ECO:0007669"/>
    <property type="project" value="UniProtKB-KW"/>
</dbReference>
<keyword evidence="2" id="KW-0677">Repeat</keyword>
<keyword evidence="3" id="KW-0863">Zinc-finger</keyword>
<gene>
    <name evidence="7" type="ORF">WMSIL1_LOCUS7984</name>
</gene>
<organism evidence="7 8">
    <name type="scientific">Hymenolepis diminuta</name>
    <name type="common">Rat tapeworm</name>
    <dbReference type="NCBI Taxonomy" id="6216"/>
    <lineage>
        <taxon>Eukaryota</taxon>
        <taxon>Metazoa</taxon>
        <taxon>Spiralia</taxon>
        <taxon>Lophotrochozoa</taxon>
        <taxon>Platyhelminthes</taxon>
        <taxon>Cestoda</taxon>
        <taxon>Eucestoda</taxon>
        <taxon>Cyclophyllidea</taxon>
        <taxon>Hymenolepididae</taxon>
        <taxon>Hymenolepis</taxon>
    </lineage>
</organism>
<dbReference type="SUPFAM" id="SSF49493">
    <property type="entry name" value="HSP40/DnaJ peptide-binding domain"/>
    <property type="match status" value="1"/>
</dbReference>
<evidence type="ECO:0000256" key="5">
    <source>
        <dbReference type="ARBA" id="ARBA00023186"/>
    </source>
</evidence>
<dbReference type="GO" id="GO:0006457">
    <property type="term" value="P:protein folding"/>
    <property type="evidence" value="ECO:0007669"/>
    <property type="project" value="InterPro"/>
</dbReference>
<dbReference type="GO" id="GO:0007005">
    <property type="term" value="P:mitochondrion organization"/>
    <property type="evidence" value="ECO:0007669"/>
    <property type="project" value="TreeGrafter"/>
</dbReference>
<dbReference type="PANTHER" id="PTHR44145">
    <property type="entry name" value="DNAJ HOMOLOG SUBFAMILY A MEMBER 3, MITOCHONDRIAL"/>
    <property type="match status" value="1"/>
</dbReference>
<feature type="non-terminal residue" evidence="7">
    <location>
        <position position="1"/>
    </location>
</feature>
<dbReference type="InterPro" id="IPR002939">
    <property type="entry name" value="DnaJ_C"/>
</dbReference>
<dbReference type="GO" id="GO:0043066">
    <property type="term" value="P:negative regulation of apoptotic process"/>
    <property type="evidence" value="ECO:0007669"/>
    <property type="project" value="TreeGrafter"/>
</dbReference>
<keyword evidence="8" id="KW-1185">Reference proteome</keyword>
<dbReference type="InterPro" id="IPR051938">
    <property type="entry name" value="Apopto_cytoskel_mod"/>
</dbReference>
<dbReference type="Gene3D" id="2.60.260.20">
    <property type="entry name" value="Urease metallochaperone UreE, N-terminal domain"/>
    <property type="match status" value="1"/>
</dbReference>
<accession>A0A564YP44</accession>
<evidence type="ECO:0000256" key="4">
    <source>
        <dbReference type="ARBA" id="ARBA00022833"/>
    </source>
</evidence>
<evidence type="ECO:0000256" key="3">
    <source>
        <dbReference type="ARBA" id="ARBA00022771"/>
    </source>
</evidence>
<dbReference type="Proteomes" id="UP000321570">
    <property type="component" value="Unassembled WGS sequence"/>
</dbReference>
<dbReference type="AlphaFoldDB" id="A0A564YP44"/>
<proteinExistence type="predicted"/>
<name>A0A564YP44_HYMDI</name>
<dbReference type="GO" id="GO:0051082">
    <property type="term" value="F:unfolded protein binding"/>
    <property type="evidence" value="ECO:0007669"/>
    <property type="project" value="InterPro"/>
</dbReference>
<evidence type="ECO:0000256" key="2">
    <source>
        <dbReference type="ARBA" id="ARBA00022737"/>
    </source>
</evidence>
<dbReference type="GO" id="GO:0019901">
    <property type="term" value="F:protein kinase binding"/>
    <property type="evidence" value="ECO:0007669"/>
    <property type="project" value="TreeGrafter"/>
</dbReference>
<reference evidence="7 8" key="1">
    <citation type="submission" date="2019-07" db="EMBL/GenBank/DDBJ databases">
        <authorList>
            <person name="Jastrzebski P J."/>
            <person name="Paukszto L."/>
            <person name="Jastrzebski P J."/>
        </authorList>
    </citation>
    <scope>NUCLEOTIDE SEQUENCE [LARGE SCALE GENOMIC DNA]</scope>
    <source>
        <strain evidence="7 8">WMS-il1</strain>
    </source>
</reference>
<dbReference type="Pfam" id="PF01556">
    <property type="entry name" value="DnaJ_C"/>
    <property type="match status" value="1"/>
</dbReference>
<dbReference type="EMBL" id="CABIJS010000310">
    <property type="protein sequence ID" value="VUZ48769.1"/>
    <property type="molecule type" value="Genomic_DNA"/>
</dbReference>
<dbReference type="GO" id="GO:0005739">
    <property type="term" value="C:mitochondrion"/>
    <property type="evidence" value="ECO:0007669"/>
    <property type="project" value="TreeGrafter"/>
</dbReference>
<sequence length="183" mass="19446">VTVRVAASKDFKREGADVHSDITISIAQAALGGKIRIPGIYDTVLVTIPPGSASHDKIRLPGKGISRVSGCGYGDHYVHLHIGTPKRLSELQRALLLAFAETETNVKGTTEGVAHTESALSNLHQTLMKLSSSGHGSNYRQQQSQNLSSIDGNNYDGWVSLITDGAKRAFGAIKSVLGGDLKK</sequence>
<evidence type="ECO:0000256" key="1">
    <source>
        <dbReference type="ARBA" id="ARBA00022723"/>
    </source>
</evidence>
<dbReference type="PANTHER" id="PTHR44145:SF3">
    <property type="entry name" value="DNAJ HOMOLOG SUBFAMILY A MEMBER 3, MITOCHONDRIAL"/>
    <property type="match status" value="1"/>
</dbReference>
<protein>
    <recommendedName>
        <fullName evidence="6">Chaperone DnaJ C-terminal domain-containing protein</fullName>
    </recommendedName>
</protein>
<dbReference type="InterPro" id="IPR008971">
    <property type="entry name" value="HSP40/DnaJ_pept-bd"/>
</dbReference>
<evidence type="ECO:0000259" key="6">
    <source>
        <dbReference type="Pfam" id="PF01556"/>
    </source>
</evidence>
<feature type="domain" description="Chaperone DnaJ C-terminal" evidence="6">
    <location>
        <begin position="1"/>
        <end position="85"/>
    </location>
</feature>